<dbReference type="Proteomes" id="UP000307440">
    <property type="component" value="Unassembled WGS sequence"/>
</dbReference>
<evidence type="ECO:0000313" key="2">
    <source>
        <dbReference type="EMBL" id="TFK21674.1"/>
    </source>
</evidence>
<dbReference type="EMBL" id="ML210261">
    <property type="protein sequence ID" value="TFK21674.1"/>
    <property type="molecule type" value="Genomic_DNA"/>
</dbReference>
<gene>
    <name evidence="2" type="ORF">FA15DRAFT_716217</name>
</gene>
<evidence type="ECO:0000256" key="1">
    <source>
        <dbReference type="SAM" id="MobiDB-lite"/>
    </source>
</evidence>
<keyword evidence="3" id="KW-1185">Reference proteome</keyword>
<accession>A0A5C3KN01</accession>
<evidence type="ECO:0000313" key="3">
    <source>
        <dbReference type="Proteomes" id="UP000307440"/>
    </source>
</evidence>
<protein>
    <submittedName>
        <fullName evidence="2">Uncharacterized protein</fullName>
    </submittedName>
</protein>
<name>A0A5C3KN01_COPMA</name>
<proteinExistence type="predicted"/>
<organism evidence="2 3">
    <name type="scientific">Coprinopsis marcescibilis</name>
    <name type="common">Agaric fungus</name>
    <name type="synonym">Psathyrella marcescibilis</name>
    <dbReference type="NCBI Taxonomy" id="230819"/>
    <lineage>
        <taxon>Eukaryota</taxon>
        <taxon>Fungi</taxon>
        <taxon>Dikarya</taxon>
        <taxon>Basidiomycota</taxon>
        <taxon>Agaricomycotina</taxon>
        <taxon>Agaricomycetes</taxon>
        <taxon>Agaricomycetidae</taxon>
        <taxon>Agaricales</taxon>
        <taxon>Agaricineae</taxon>
        <taxon>Psathyrellaceae</taxon>
        <taxon>Coprinopsis</taxon>
    </lineage>
</organism>
<reference evidence="2 3" key="1">
    <citation type="journal article" date="2019" name="Nat. Ecol. Evol.">
        <title>Megaphylogeny resolves global patterns of mushroom evolution.</title>
        <authorList>
            <person name="Varga T."/>
            <person name="Krizsan K."/>
            <person name="Foldi C."/>
            <person name="Dima B."/>
            <person name="Sanchez-Garcia M."/>
            <person name="Sanchez-Ramirez S."/>
            <person name="Szollosi G.J."/>
            <person name="Szarkandi J.G."/>
            <person name="Papp V."/>
            <person name="Albert L."/>
            <person name="Andreopoulos W."/>
            <person name="Angelini C."/>
            <person name="Antonin V."/>
            <person name="Barry K.W."/>
            <person name="Bougher N.L."/>
            <person name="Buchanan P."/>
            <person name="Buyck B."/>
            <person name="Bense V."/>
            <person name="Catcheside P."/>
            <person name="Chovatia M."/>
            <person name="Cooper J."/>
            <person name="Damon W."/>
            <person name="Desjardin D."/>
            <person name="Finy P."/>
            <person name="Geml J."/>
            <person name="Haridas S."/>
            <person name="Hughes K."/>
            <person name="Justo A."/>
            <person name="Karasinski D."/>
            <person name="Kautmanova I."/>
            <person name="Kiss B."/>
            <person name="Kocsube S."/>
            <person name="Kotiranta H."/>
            <person name="LaButti K.M."/>
            <person name="Lechner B.E."/>
            <person name="Liimatainen K."/>
            <person name="Lipzen A."/>
            <person name="Lukacs Z."/>
            <person name="Mihaltcheva S."/>
            <person name="Morgado L.N."/>
            <person name="Niskanen T."/>
            <person name="Noordeloos M.E."/>
            <person name="Ohm R.A."/>
            <person name="Ortiz-Santana B."/>
            <person name="Ovrebo C."/>
            <person name="Racz N."/>
            <person name="Riley R."/>
            <person name="Savchenko A."/>
            <person name="Shiryaev A."/>
            <person name="Soop K."/>
            <person name="Spirin V."/>
            <person name="Szebenyi C."/>
            <person name="Tomsovsky M."/>
            <person name="Tulloss R.E."/>
            <person name="Uehling J."/>
            <person name="Grigoriev I.V."/>
            <person name="Vagvolgyi C."/>
            <person name="Papp T."/>
            <person name="Martin F.M."/>
            <person name="Miettinen O."/>
            <person name="Hibbett D.S."/>
            <person name="Nagy L.G."/>
        </authorList>
    </citation>
    <scope>NUCLEOTIDE SEQUENCE [LARGE SCALE GENOMIC DNA]</scope>
    <source>
        <strain evidence="2 3">CBS 121175</strain>
    </source>
</reference>
<dbReference type="AlphaFoldDB" id="A0A5C3KN01"/>
<feature type="region of interest" description="Disordered" evidence="1">
    <location>
        <begin position="61"/>
        <end position="88"/>
    </location>
</feature>
<sequence>MPLKITIHLLSPTYHTVNESYALLAKASTLRGIRSISVLEQNLEESAVAFFSSLPPSDSLTKLQPADRKEHGASPTTSAGLSRYYGQDKQRRHWPTMVCESTRYPGEFAGNLRCRPQEHLQNFQAGNDGIPFGNPYLLTARAPGRRRRIIGMPLLCSIIQLLNGFNFNQGSFKSQ</sequence>